<reference evidence="2" key="1">
    <citation type="submission" date="2020-06" db="EMBL/GenBank/DDBJ databases">
        <authorList>
            <consortium name="Plant Systems Biology data submission"/>
        </authorList>
    </citation>
    <scope>NUCLEOTIDE SEQUENCE</scope>
    <source>
        <strain evidence="2">D6</strain>
    </source>
</reference>
<comment type="caution">
    <text evidence="2">The sequence shown here is derived from an EMBL/GenBank/DDBJ whole genome shotgun (WGS) entry which is preliminary data.</text>
</comment>
<evidence type="ECO:0000313" key="2">
    <source>
        <dbReference type="EMBL" id="CAB9524663.1"/>
    </source>
</evidence>
<name>A0A9N8HRG5_9STRA</name>
<dbReference type="AlphaFoldDB" id="A0A9N8HRG5"/>
<sequence length="105" mass="11727">MEGSDGNQSRDEEATDEEDQASLASLKPLESNYQQDTTDALGIGKNSWAMNMLSVMLPCDDDCDEEEEEEDIFKRSLKSFQKPIDVLKDDKNSWATGTLSMIVAE</sequence>
<keyword evidence="3" id="KW-1185">Reference proteome</keyword>
<dbReference type="EMBL" id="CAICTM010001564">
    <property type="protein sequence ID" value="CAB9524663.1"/>
    <property type="molecule type" value="Genomic_DNA"/>
</dbReference>
<protein>
    <submittedName>
        <fullName evidence="2">Uncharacterized protein</fullName>
    </submittedName>
</protein>
<organism evidence="2 3">
    <name type="scientific">Seminavis robusta</name>
    <dbReference type="NCBI Taxonomy" id="568900"/>
    <lineage>
        <taxon>Eukaryota</taxon>
        <taxon>Sar</taxon>
        <taxon>Stramenopiles</taxon>
        <taxon>Ochrophyta</taxon>
        <taxon>Bacillariophyta</taxon>
        <taxon>Bacillariophyceae</taxon>
        <taxon>Bacillariophycidae</taxon>
        <taxon>Naviculales</taxon>
        <taxon>Naviculaceae</taxon>
        <taxon>Seminavis</taxon>
    </lineage>
</organism>
<accession>A0A9N8HRG5</accession>
<proteinExistence type="predicted"/>
<feature type="region of interest" description="Disordered" evidence="1">
    <location>
        <begin position="1"/>
        <end position="33"/>
    </location>
</feature>
<gene>
    <name evidence="2" type="ORF">SEMRO_1566_G282900.1</name>
</gene>
<evidence type="ECO:0000256" key="1">
    <source>
        <dbReference type="SAM" id="MobiDB-lite"/>
    </source>
</evidence>
<evidence type="ECO:0000313" key="3">
    <source>
        <dbReference type="Proteomes" id="UP001153069"/>
    </source>
</evidence>
<dbReference type="Proteomes" id="UP001153069">
    <property type="component" value="Unassembled WGS sequence"/>
</dbReference>